<dbReference type="InterPro" id="IPR022383">
    <property type="entry name" value="Lactate/malate_DH_C"/>
</dbReference>
<dbReference type="Gene3D" id="3.90.110.10">
    <property type="entry name" value="Lactate dehydrogenase/glycoside hydrolase, family 4, C-terminal"/>
    <property type="match status" value="1"/>
</dbReference>
<dbReference type="SUPFAM" id="SSF51735">
    <property type="entry name" value="NAD(P)-binding Rossmann-fold domains"/>
    <property type="match status" value="1"/>
</dbReference>
<dbReference type="GO" id="GO:0006089">
    <property type="term" value="P:lactate metabolic process"/>
    <property type="evidence" value="ECO:0007669"/>
    <property type="project" value="TreeGrafter"/>
</dbReference>
<dbReference type="InterPro" id="IPR001557">
    <property type="entry name" value="L-lactate/malate_DH"/>
</dbReference>
<dbReference type="InterPro" id="IPR001236">
    <property type="entry name" value="Lactate/malate_DH_N"/>
</dbReference>
<reference evidence="3" key="1">
    <citation type="submission" date="2025-08" db="UniProtKB">
        <authorList>
            <consortium name="RefSeq"/>
        </authorList>
    </citation>
    <scope>IDENTIFICATION</scope>
</reference>
<name>A0A6P3VXT0_CLUHA</name>
<dbReference type="OrthoDB" id="5405561at2759"/>
<dbReference type="KEGG" id="char:105900785"/>
<dbReference type="InterPro" id="IPR015955">
    <property type="entry name" value="Lactate_DH/Glyco_Ohase_4_C"/>
</dbReference>
<accession>A0A6P3VXT0</accession>
<organism evidence="2 3">
    <name type="scientific">Clupea harengus</name>
    <name type="common">Atlantic herring</name>
    <dbReference type="NCBI Taxonomy" id="7950"/>
    <lineage>
        <taxon>Eukaryota</taxon>
        <taxon>Metazoa</taxon>
        <taxon>Chordata</taxon>
        <taxon>Craniata</taxon>
        <taxon>Vertebrata</taxon>
        <taxon>Euteleostomi</taxon>
        <taxon>Actinopterygii</taxon>
        <taxon>Neopterygii</taxon>
        <taxon>Teleostei</taxon>
        <taxon>Clupei</taxon>
        <taxon>Clupeiformes</taxon>
        <taxon>Clupeoidei</taxon>
        <taxon>Clupeidae</taxon>
        <taxon>Clupea</taxon>
    </lineage>
</organism>
<dbReference type="Pfam" id="PF02866">
    <property type="entry name" value="Ldh_1_C"/>
    <property type="match status" value="1"/>
</dbReference>
<keyword evidence="2" id="KW-1185">Reference proteome</keyword>
<dbReference type="InterPro" id="IPR036291">
    <property type="entry name" value="NAD(P)-bd_dom_sf"/>
</dbReference>
<dbReference type="PANTHER" id="PTHR43128:SF33">
    <property type="entry name" value="UBIQUITIN-CONJUGATING ENZYME E2 VARIANT 3"/>
    <property type="match status" value="1"/>
</dbReference>
<dbReference type="GeneID" id="105900785"/>
<sequence>MDLSSEPVKKVLAKYKFRDVAIEEIQKVNRIHPDVQIRVGSFTSTDSMQKDLLKLVGNIPVKYQGRTYNLPILMWLLESFPFTPPVCLLRPTTNMVIQKGRHVDAQGRMYLPGLHNWDHPKSTVNGLMAEMIAKFEEEPPLSTKPSGEAEDPNNLLAFVSALKMNKGGNRSGSVNKVTVIGSGDLGVATVLSIMAKGGVDKLVLIDIPESSTKSGTMDLEIFSLPKVEISKDLSASAGSKVVVVTANAWSNEQSYASVVQTNVDLYRGIIPGLARHSPNAVLLIASQPVDIMTHVAWRQSGLPPTHVIGAGCNLESERLAHIFNITLVANNTGKQPWVIGEMSDNKVAVWSNATPGIGKHPELSPVSNSTKPLIDRGFELLKGRGHRSWSVALSVADITHSIITDQKKTHSVTTLAQGWGGISAAVFLSLPCVLGTSGSTRLAGVTLSQEDDGKLKESVSSLNNLMTQLKL</sequence>
<dbReference type="InterPro" id="IPR016135">
    <property type="entry name" value="UBQ-conjugating_enzyme/RWD"/>
</dbReference>
<dbReference type="Pfam" id="PF00056">
    <property type="entry name" value="Ldh_1_N"/>
    <property type="match status" value="1"/>
</dbReference>
<evidence type="ECO:0000313" key="2">
    <source>
        <dbReference type="Proteomes" id="UP000515152"/>
    </source>
</evidence>
<dbReference type="PRINTS" id="PR00086">
    <property type="entry name" value="LLDHDRGNASE"/>
</dbReference>
<dbReference type="CDD" id="cd11685">
    <property type="entry name" value="UEV_TSG101-like"/>
    <property type="match status" value="1"/>
</dbReference>
<dbReference type="PANTHER" id="PTHR43128">
    <property type="entry name" value="L-2-HYDROXYCARBOXYLATE DEHYDROGENASE (NAD(P)(+))"/>
    <property type="match status" value="1"/>
</dbReference>
<evidence type="ECO:0000313" key="3">
    <source>
        <dbReference type="RefSeq" id="XP_012683608.2"/>
    </source>
</evidence>
<protein>
    <submittedName>
        <fullName evidence="3">Ubiquitin-conjugating enzyme E2 variant 3</fullName>
    </submittedName>
</protein>
<dbReference type="PROSITE" id="PS51322">
    <property type="entry name" value="UEV"/>
    <property type="match status" value="1"/>
</dbReference>
<evidence type="ECO:0000259" key="1">
    <source>
        <dbReference type="PROSITE" id="PS51322"/>
    </source>
</evidence>
<dbReference type="InterPro" id="IPR008883">
    <property type="entry name" value="UEV_N"/>
</dbReference>
<dbReference type="CTD" id="55293"/>
<dbReference type="AlphaFoldDB" id="A0A6P3VXT0"/>
<dbReference type="Proteomes" id="UP000515152">
    <property type="component" value="Chromosome 3"/>
</dbReference>
<proteinExistence type="predicted"/>
<gene>
    <name evidence="3" type="primary">uevld</name>
</gene>
<dbReference type="GO" id="GO:0004459">
    <property type="term" value="F:L-lactate dehydrogenase (NAD+) activity"/>
    <property type="evidence" value="ECO:0007669"/>
    <property type="project" value="TreeGrafter"/>
</dbReference>
<dbReference type="Gene3D" id="3.40.50.720">
    <property type="entry name" value="NAD(P)-binding Rossmann-like Domain"/>
    <property type="match status" value="1"/>
</dbReference>
<dbReference type="SUPFAM" id="SSF54495">
    <property type="entry name" value="UBC-like"/>
    <property type="match status" value="1"/>
</dbReference>
<dbReference type="RefSeq" id="XP_012683608.2">
    <property type="nucleotide sequence ID" value="XM_012828154.3"/>
</dbReference>
<dbReference type="Gene3D" id="3.10.110.10">
    <property type="entry name" value="Ubiquitin Conjugating Enzyme"/>
    <property type="match status" value="1"/>
</dbReference>
<dbReference type="SUPFAM" id="SSF56327">
    <property type="entry name" value="LDH C-terminal domain-like"/>
    <property type="match status" value="1"/>
</dbReference>
<dbReference type="Pfam" id="PF05743">
    <property type="entry name" value="UEV"/>
    <property type="match status" value="1"/>
</dbReference>
<dbReference type="GO" id="GO:0015031">
    <property type="term" value="P:protein transport"/>
    <property type="evidence" value="ECO:0007669"/>
    <property type="project" value="InterPro"/>
</dbReference>
<feature type="domain" description="UEV" evidence="1">
    <location>
        <begin position="2"/>
        <end position="145"/>
    </location>
</feature>